<proteinExistence type="predicted"/>
<keyword evidence="12" id="KW-0862">Zinc</keyword>
<dbReference type="GO" id="GO:0061630">
    <property type="term" value="F:ubiquitin protein ligase activity"/>
    <property type="evidence" value="ECO:0007669"/>
    <property type="project" value="UniProtKB-EC"/>
</dbReference>
<reference evidence="21" key="1">
    <citation type="submission" date="2025-08" db="UniProtKB">
        <authorList>
            <consortium name="Ensembl"/>
        </authorList>
    </citation>
    <scope>IDENTIFICATION</scope>
</reference>
<keyword evidence="8" id="KW-0808">Transferase</keyword>
<evidence type="ECO:0000256" key="13">
    <source>
        <dbReference type="ARBA" id="ARBA00022843"/>
    </source>
</evidence>
<dbReference type="InterPro" id="IPR001841">
    <property type="entry name" value="Znf_RING"/>
</dbReference>
<evidence type="ECO:0000256" key="3">
    <source>
        <dbReference type="ARBA" id="ARBA00004906"/>
    </source>
</evidence>
<evidence type="ECO:0000256" key="10">
    <source>
        <dbReference type="ARBA" id="ARBA00022771"/>
    </source>
</evidence>
<keyword evidence="11" id="KW-0833">Ubl conjugation pathway</keyword>
<dbReference type="GO" id="GO:0005737">
    <property type="term" value="C:cytoplasm"/>
    <property type="evidence" value="ECO:0007669"/>
    <property type="project" value="UniProtKB-SubCell"/>
</dbReference>
<reference evidence="21" key="2">
    <citation type="submission" date="2025-09" db="UniProtKB">
        <authorList>
            <consortium name="Ensembl"/>
        </authorList>
    </citation>
    <scope>IDENTIFICATION</scope>
</reference>
<protein>
    <recommendedName>
        <fullName evidence="16">E3 ubiquitin-protein ligase RNF220</fullName>
        <ecNumber evidence="4">2.3.2.27</ecNumber>
    </recommendedName>
    <alternativeName>
        <fullName evidence="18">RING finger protein 220</fullName>
    </alternativeName>
    <alternativeName>
        <fullName evidence="17">RING-type E3 ubiquitin transferase RNF220</fullName>
    </alternativeName>
</protein>
<evidence type="ECO:0000256" key="17">
    <source>
        <dbReference type="ARBA" id="ARBA00079756"/>
    </source>
</evidence>
<keyword evidence="13" id="KW-0832">Ubl conjugation</keyword>
<keyword evidence="22" id="KW-1185">Reference proteome</keyword>
<comment type="pathway">
    <text evidence="3">Protein modification; protein ubiquitination.</text>
</comment>
<evidence type="ECO:0000256" key="15">
    <source>
        <dbReference type="ARBA" id="ARBA00063526"/>
    </source>
</evidence>
<evidence type="ECO:0000256" key="1">
    <source>
        <dbReference type="ARBA" id="ARBA00000900"/>
    </source>
</evidence>
<evidence type="ECO:0000256" key="16">
    <source>
        <dbReference type="ARBA" id="ARBA00067773"/>
    </source>
</evidence>
<evidence type="ECO:0000256" key="2">
    <source>
        <dbReference type="ARBA" id="ARBA00004496"/>
    </source>
</evidence>
<evidence type="ECO:0000256" key="14">
    <source>
        <dbReference type="ARBA" id="ARBA00023054"/>
    </source>
</evidence>
<comment type="catalytic activity">
    <reaction evidence="1">
        <text>S-ubiquitinyl-[E2 ubiquitin-conjugating enzyme]-L-cysteine + [acceptor protein]-L-lysine = [E2 ubiquitin-conjugating enzyme]-L-cysteine + N(6)-ubiquitinyl-[acceptor protein]-L-lysine.</text>
        <dbReference type="EC" id="2.3.2.27"/>
    </reaction>
</comment>
<dbReference type="AlphaFoldDB" id="A0A673H3S3"/>
<organism evidence="21 22">
    <name type="scientific">Sinocyclocheilus rhinocerous</name>
    <dbReference type="NCBI Taxonomy" id="307959"/>
    <lineage>
        <taxon>Eukaryota</taxon>
        <taxon>Metazoa</taxon>
        <taxon>Chordata</taxon>
        <taxon>Craniata</taxon>
        <taxon>Vertebrata</taxon>
        <taxon>Euteleostomi</taxon>
        <taxon>Actinopterygii</taxon>
        <taxon>Neopterygii</taxon>
        <taxon>Teleostei</taxon>
        <taxon>Ostariophysi</taxon>
        <taxon>Cypriniformes</taxon>
        <taxon>Cyprinidae</taxon>
        <taxon>Cyprininae</taxon>
        <taxon>Sinocyclocheilus</taxon>
    </lineage>
</organism>
<evidence type="ECO:0000313" key="21">
    <source>
        <dbReference type="Ensembl" id="ENSSRHP00000020663.1"/>
    </source>
</evidence>
<accession>A0A673H3S3</accession>
<keyword evidence="7" id="KW-0597">Phosphoprotein</keyword>
<evidence type="ECO:0000256" key="12">
    <source>
        <dbReference type="ARBA" id="ARBA00022833"/>
    </source>
</evidence>
<keyword evidence="10 19" id="KW-0863">Zinc-finger</keyword>
<evidence type="ECO:0000256" key="11">
    <source>
        <dbReference type="ARBA" id="ARBA00022786"/>
    </source>
</evidence>
<dbReference type="Pfam" id="PF13923">
    <property type="entry name" value="zf-C3HC4_2"/>
    <property type="match status" value="1"/>
</dbReference>
<dbReference type="InterPro" id="IPR040178">
    <property type="entry name" value="RNF220_RING"/>
</dbReference>
<comment type="subcellular location">
    <subcellularLocation>
        <location evidence="2">Cytoplasm</location>
    </subcellularLocation>
</comment>
<dbReference type="EC" id="2.3.2.27" evidence="4"/>
<dbReference type="Proteomes" id="UP000472270">
    <property type="component" value="Unassembled WGS sequence"/>
</dbReference>
<evidence type="ECO:0000259" key="20">
    <source>
        <dbReference type="PROSITE" id="PS50089"/>
    </source>
</evidence>
<evidence type="ECO:0000313" key="22">
    <source>
        <dbReference type="Proteomes" id="UP000472270"/>
    </source>
</evidence>
<dbReference type="FunFam" id="3.30.40.10:FF:000195">
    <property type="entry name" value="E3 ubiquitin-protein ligase RNF220"/>
    <property type="match status" value="1"/>
</dbReference>
<evidence type="ECO:0000256" key="6">
    <source>
        <dbReference type="ARBA" id="ARBA00022499"/>
    </source>
</evidence>
<keyword evidence="14" id="KW-0175">Coiled coil</keyword>
<keyword evidence="5" id="KW-0963">Cytoplasm</keyword>
<dbReference type="GO" id="GO:0006513">
    <property type="term" value="P:protein monoubiquitination"/>
    <property type="evidence" value="ECO:0007669"/>
    <property type="project" value="UniProtKB-ARBA"/>
</dbReference>
<evidence type="ECO:0000256" key="4">
    <source>
        <dbReference type="ARBA" id="ARBA00012483"/>
    </source>
</evidence>
<dbReference type="Pfam" id="PF15926">
    <property type="entry name" value="RNF220"/>
    <property type="match status" value="1"/>
</dbReference>
<dbReference type="PANTHER" id="PTHR13459">
    <property type="entry name" value="E3 UBIQUITIN-PROTEIN LIGASE RNF220 ISOFORM X1"/>
    <property type="match status" value="1"/>
</dbReference>
<dbReference type="SUPFAM" id="SSF57850">
    <property type="entry name" value="RING/U-box"/>
    <property type="match status" value="1"/>
</dbReference>
<evidence type="ECO:0000256" key="9">
    <source>
        <dbReference type="ARBA" id="ARBA00022723"/>
    </source>
</evidence>
<dbReference type="InterPro" id="IPR031824">
    <property type="entry name" value="RNF220_mid"/>
</dbReference>
<name>A0A673H3S3_9TELE</name>
<dbReference type="InterPro" id="IPR013083">
    <property type="entry name" value="Znf_RING/FYVE/PHD"/>
</dbReference>
<dbReference type="GO" id="GO:0008270">
    <property type="term" value="F:zinc ion binding"/>
    <property type="evidence" value="ECO:0007669"/>
    <property type="project" value="UniProtKB-KW"/>
</dbReference>
<dbReference type="PROSITE" id="PS50089">
    <property type="entry name" value="ZF_RING_2"/>
    <property type="match status" value="1"/>
</dbReference>
<comment type="subunit">
    <text evidence="15">Interacts with SIN3B. Interacts with CTNNB1 (via Armadillo repeats 2-8). Interacts with USP7 (via MATH domain).</text>
</comment>
<evidence type="ECO:0000256" key="8">
    <source>
        <dbReference type="ARBA" id="ARBA00022679"/>
    </source>
</evidence>
<keyword evidence="9" id="KW-0479">Metal-binding</keyword>
<dbReference type="InterPro" id="IPR052443">
    <property type="entry name" value="E3_ubiq-ligase_RNF220-like"/>
</dbReference>
<dbReference type="CDD" id="cd16563">
    <property type="entry name" value="RING-HC_RNF220"/>
    <property type="match status" value="1"/>
</dbReference>
<dbReference type="Ensembl" id="ENSSRHT00000021317.1">
    <property type="protein sequence ID" value="ENSSRHP00000020663.1"/>
    <property type="gene ID" value="ENSSRHG00000011037.1"/>
</dbReference>
<dbReference type="PANTHER" id="PTHR13459:SF1">
    <property type="entry name" value="E3 UBIQUITIN-PROTEIN LIGASE RNF220 ISOFORM X1"/>
    <property type="match status" value="1"/>
</dbReference>
<evidence type="ECO:0000256" key="7">
    <source>
        <dbReference type="ARBA" id="ARBA00022553"/>
    </source>
</evidence>
<feature type="domain" description="RING-type" evidence="20">
    <location>
        <begin position="173"/>
        <end position="212"/>
    </location>
</feature>
<sequence length="225" mass="25487">MPRGHSGQAADESVVSRLVETFSPEILIFVCFLQRDGVCVVEDGSVLSAGREFEWAEQRRIQMVSVLRGFRGLVSSTLKEHQDSDADLDVDGDDTLEYGKAQYTEADVIPCSGNEPRDAEERQALRGAVLKYAHTQTAHYYLPDDPTLSTLEALKTRIRDLEKQLTRGDRFKCLICMDSYTVPLTSIQCWHVHCEECWLRTLGAKKLCPQCNTITSPRDLRRVYL</sequence>
<evidence type="ECO:0000256" key="19">
    <source>
        <dbReference type="PROSITE-ProRule" id="PRU00175"/>
    </source>
</evidence>
<evidence type="ECO:0000256" key="5">
    <source>
        <dbReference type="ARBA" id="ARBA00022490"/>
    </source>
</evidence>
<dbReference type="Gene3D" id="3.30.40.10">
    <property type="entry name" value="Zinc/RING finger domain, C3HC4 (zinc finger)"/>
    <property type="match status" value="1"/>
</dbReference>
<keyword evidence="6" id="KW-1017">Isopeptide bond</keyword>
<evidence type="ECO:0000256" key="18">
    <source>
        <dbReference type="ARBA" id="ARBA00083046"/>
    </source>
</evidence>